<sequence>MENSLDNAVEVLKQVVKSHESNNEFTHFGLHVASQLQALPLREALKLQSDLQALITTVRIKQLIQPSYEGSSNSTNDDCNPAHSHVHAMEITQPSTFSSSANEDFEIQGTVQNTEYEKHPQPSHVYTYFTSWPDLQDADQDQEL</sequence>
<feature type="region of interest" description="Disordered" evidence="1">
    <location>
        <begin position="91"/>
        <end position="122"/>
    </location>
</feature>
<reference evidence="2" key="1">
    <citation type="submission" date="2022-01" db="EMBL/GenBank/DDBJ databases">
        <authorList>
            <person name="King R."/>
        </authorList>
    </citation>
    <scope>NUCLEOTIDE SEQUENCE</scope>
</reference>
<accession>A0A9N9TBD5</accession>
<dbReference type="EMBL" id="OU898284">
    <property type="protein sequence ID" value="CAG9840673.1"/>
    <property type="molecule type" value="Genomic_DNA"/>
</dbReference>
<evidence type="ECO:0000256" key="1">
    <source>
        <dbReference type="SAM" id="MobiDB-lite"/>
    </source>
</evidence>
<organism evidence="2 3">
    <name type="scientific">Diabrotica balteata</name>
    <name type="common">Banded cucumber beetle</name>
    <dbReference type="NCBI Taxonomy" id="107213"/>
    <lineage>
        <taxon>Eukaryota</taxon>
        <taxon>Metazoa</taxon>
        <taxon>Ecdysozoa</taxon>
        <taxon>Arthropoda</taxon>
        <taxon>Hexapoda</taxon>
        <taxon>Insecta</taxon>
        <taxon>Pterygota</taxon>
        <taxon>Neoptera</taxon>
        <taxon>Endopterygota</taxon>
        <taxon>Coleoptera</taxon>
        <taxon>Polyphaga</taxon>
        <taxon>Cucujiformia</taxon>
        <taxon>Chrysomeloidea</taxon>
        <taxon>Chrysomelidae</taxon>
        <taxon>Galerucinae</taxon>
        <taxon>Diabroticina</taxon>
        <taxon>Diabroticites</taxon>
        <taxon>Diabrotica</taxon>
    </lineage>
</organism>
<evidence type="ECO:0000313" key="3">
    <source>
        <dbReference type="Proteomes" id="UP001153709"/>
    </source>
</evidence>
<name>A0A9N9TBD5_DIABA</name>
<evidence type="ECO:0000313" key="2">
    <source>
        <dbReference type="EMBL" id="CAG9840673.1"/>
    </source>
</evidence>
<protein>
    <submittedName>
        <fullName evidence="2">Uncharacterized protein</fullName>
    </submittedName>
</protein>
<feature type="compositionally biased region" description="Polar residues" evidence="1">
    <location>
        <begin position="92"/>
        <end position="102"/>
    </location>
</feature>
<dbReference type="Proteomes" id="UP001153709">
    <property type="component" value="Chromosome 9"/>
</dbReference>
<gene>
    <name evidence="2" type="ORF">DIABBA_LOCUS13297</name>
</gene>
<dbReference type="OrthoDB" id="8190343at2759"/>
<keyword evidence="3" id="KW-1185">Reference proteome</keyword>
<proteinExistence type="predicted"/>
<dbReference type="AlphaFoldDB" id="A0A9N9TBD5"/>